<evidence type="ECO:0000313" key="6">
    <source>
        <dbReference type="EMBL" id="OGK31463.1"/>
    </source>
</evidence>
<dbReference type="EMBL" id="MFZV01000005">
    <property type="protein sequence ID" value="OGK31463.1"/>
    <property type="molecule type" value="Genomic_DNA"/>
</dbReference>
<evidence type="ECO:0000313" key="7">
    <source>
        <dbReference type="Proteomes" id="UP000177199"/>
    </source>
</evidence>
<organism evidence="6 7">
    <name type="scientific">Candidatus Roizmanbacteria bacterium RIFCSPHIGHO2_12_FULL_33_9</name>
    <dbReference type="NCBI Taxonomy" id="1802045"/>
    <lineage>
        <taxon>Bacteria</taxon>
        <taxon>Candidatus Roizmaniibacteriota</taxon>
    </lineage>
</organism>
<dbReference type="InterPro" id="IPR050245">
    <property type="entry name" value="PrsA_foldase"/>
</dbReference>
<dbReference type="Pfam" id="PF13624">
    <property type="entry name" value="SurA_N_3"/>
    <property type="match status" value="1"/>
</dbReference>
<evidence type="ECO:0000256" key="3">
    <source>
        <dbReference type="ARBA" id="ARBA00022729"/>
    </source>
</evidence>
<name>A0A1F7HK38_9BACT</name>
<evidence type="ECO:0000256" key="5">
    <source>
        <dbReference type="ARBA" id="ARBA00023235"/>
    </source>
</evidence>
<evidence type="ECO:0000256" key="2">
    <source>
        <dbReference type="ARBA" id="ARBA00013194"/>
    </source>
</evidence>
<dbReference type="EC" id="5.2.1.8" evidence="2"/>
<keyword evidence="3" id="KW-0732">Signal</keyword>
<dbReference type="SUPFAM" id="SSF109998">
    <property type="entry name" value="Triger factor/SurA peptide-binding domain-like"/>
    <property type="match status" value="1"/>
</dbReference>
<evidence type="ECO:0000256" key="1">
    <source>
        <dbReference type="ARBA" id="ARBA00000971"/>
    </source>
</evidence>
<dbReference type="Gene3D" id="1.10.4030.10">
    <property type="entry name" value="Porin chaperone SurA, peptide-binding domain"/>
    <property type="match status" value="1"/>
</dbReference>
<dbReference type="Proteomes" id="UP000177199">
    <property type="component" value="Unassembled WGS sequence"/>
</dbReference>
<dbReference type="GO" id="GO:0003755">
    <property type="term" value="F:peptidyl-prolyl cis-trans isomerase activity"/>
    <property type="evidence" value="ECO:0007669"/>
    <property type="project" value="UniProtKB-KW"/>
</dbReference>
<comment type="caution">
    <text evidence="6">The sequence shown here is derived from an EMBL/GenBank/DDBJ whole genome shotgun (WGS) entry which is preliminary data.</text>
</comment>
<reference evidence="6 7" key="1">
    <citation type="journal article" date="2016" name="Nat. Commun.">
        <title>Thousands of microbial genomes shed light on interconnected biogeochemical processes in an aquifer system.</title>
        <authorList>
            <person name="Anantharaman K."/>
            <person name="Brown C.T."/>
            <person name="Hug L.A."/>
            <person name="Sharon I."/>
            <person name="Castelle C.J."/>
            <person name="Probst A.J."/>
            <person name="Thomas B.C."/>
            <person name="Singh A."/>
            <person name="Wilkins M.J."/>
            <person name="Karaoz U."/>
            <person name="Brodie E.L."/>
            <person name="Williams K.H."/>
            <person name="Hubbard S.S."/>
            <person name="Banfield J.F."/>
        </authorList>
    </citation>
    <scope>NUCLEOTIDE SEQUENCE [LARGE SCALE GENOMIC DNA]</scope>
</reference>
<accession>A0A1F7HK38</accession>
<dbReference type="InterPro" id="IPR027304">
    <property type="entry name" value="Trigger_fact/SurA_dom_sf"/>
</dbReference>
<gene>
    <name evidence="6" type="ORF">A3F29_02600</name>
</gene>
<protein>
    <recommendedName>
        <fullName evidence="2">peptidylprolyl isomerase</fullName>
        <ecNumber evidence="2">5.2.1.8</ecNumber>
    </recommendedName>
</protein>
<proteinExistence type="predicted"/>
<keyword evidence="5" id="KW-0413">Isomerase</keyword>
<dbReference type="AlphaFoldDB" id="A0A1F7HK38"/>
<sequence>MLFESGKPKNKKLQSFIDKELKYLLGLILILGLLNTYKGNFISATVNGKIISRYSLIKELERQGKDLAVDSLISQELILQEAKRKKINITQKEFDKTIDNVKKSLEGSQQTLDGFLVSQNLTHKDFLKQVKMQLIIEKLVSSGIKISDEQINKYLEENSEFFPVDLSEKELRDAAISQLKQVELNAKIQELLTNLRNKANIKFFNRD</sequence>
<dbReference type="PANTHER" id="PTHR47245">
    <property type="entry name" value="PEPTIDYLPROLYL ISOMERASE"/>
    <property type="match status" value="1"/>
</dbReference>
<evidence type="ECO:0000256" key="4">
    <source>
        <dbReference type="ARBA" id="ARBA00023110"/>
    </source>
</evidence>
<keyword evidence="4" id="KW-0697">Rotamase</keyword>
<comment type="catalytic activity">
    <reaction evidence="1">
        <text>[protein]-peptidylproline (omega=180) = [protein]-peptidylproline (omega=0)</text>
        <dbReference type="Rhea" id="RHEA:16237"/>
        <dbReference type="Rhea" id="RHEA-COMP:10747"/>
        <dbReference type="Rhea" id="RHEA-COMP:10748"/>
        <dbReference type="ChEBI" id="CHEBI:83833"/>
        <dbReference type="ChEBI" id="CHEBI:83834"/>
        <dbReference type="EC" id="5.2.1.8"/>
    </reaction>
</comment>
<dbReference type="PANTHER" id="PTHR47245:SF1">
    <property type="entry name" value="FOLDASE PROTEIN PRSA"/>
    <property type="match status" value="1"/>
</dbReference>